<feature type="transmembrane region" description="Helical" evidence="1">
    <location>
        <begin position="20"/>
        <end position="39"/>
    </location>
</feature>
<organism evidence="2 3">
    <name type="scientific">Salipiger thiooxidans</name>
    <dbReference type="NCBI Taxonomy" id="282683"/>
    <lineage>
        <taxon>Bacteria</taxon>
        <taxon>Pseudomonadati</taxon>
        <taxon>Pseudomonadota</taxon>
        <taxon>Alphaproteobacteria</taxon>
        <taxon>Rhodobacterales</taxon>
        <taxon>Roseobacteraceae</taxon>
        <taxon>Salipiger</taxon>
    </lineage>
</organism>
<protein>
    <submittedName>
        <fullName evidence="2">Uncharacterized protein</fullName>
    </submittedName>
</protein>
<evidence type="ECO:0000256" key="1">
    <source>
        <dbReference type="SAM" id="Phobius"/>
    </source>
</evidence>
<evidence type="ECO:0000313" key="3">
    <source>
        <dbReference type="Proteomes" id="UP000198994"/>
    </source>
</evidence>
<dbReference type="Proteomes" id="UP000198994">
    <property type="component" value="Unassembled WGS sequence"/>
</dbReference>
<dbReference type="AlphaFoldDB" id="A0A1G7IRM6"/>
<evidence type="ECO:0000313" key="2">
    <source>
        <dbReference type="EMBL" id="SDF14959.1"/>
    </source>
</evidence>
<gene>
    <name evidence="2" type="ORF">SAMN04488105_113108</name>
</gene>
<dbReference type="STRING" id="282683.SAMN04488105_113108"/>
<keyword evidence="1" id="KW-1133">Transmembrane helix</keyword>
<name>A0A1G7IRM6_9RHOB</name>
<accession>A0A1G7IRM6</accession>
<sequence>MRSRNAPPSRGSVSDVLFKIVAIFLVVIAVLGIFGKLRVPGARQLAQKKCPRCGRYRIGKGPCRCGKG</sequence>
<dbReference type="EMBL" id="FNAV01000013">
    <property type="protein sequence ID" value="SDF14959.1"/>
    <property type="molecule type" value="Genomic_DNA"/>
</dbReference>
<keyword evidence="3" id="KW-1185">Reference proteome</keyword>
<reference evidence="3" key="1">
    <citation type="submission" date="2016-10" db="EMBL/GenBank/DDBJ databases">
        <authorList>
            <person name="Varghese N."/>
            <person name="Submissions S."/>
        </authorList>
    </citation>
    <scope>NUCLEOTIDE SEQUENCE [LARGE SCALE GENOMIC DNA]</scope>
    <source>
        <strain evidence="3">DSM 10146</strain>
    </source>
</reference>
<keyword evidence="1" id="KW-0472">Membrane</keyword>
<proteinExistence type="predicted"/>
<keyword evidence="1" id="KW-0812">Transmembrane</keyword>